<dbReference type="PANTHER" id="PTHR23146">
    <property type="entry name" value="LEO1 PROTEIN"/>
    <property type="match status" value="1"/>
</dbReference>
<dbReference type="GO" id="GO:0016593">
    <property type="term" value="C:Cdc73/Paf1 complex"/>
    <property type="evidence" value="ECO:0007669"/>
    <property type="project" value="InterPro"/>
</dbReference>
<dbReference type="GO" id="GO:0032968">
    <property type="term" value="P:positive regulation of transcription elongation by RNA polymerase II"/>
    <property type="evidence" value="ECO:0007669"/>
    <property type="project" value="TreeGrafter"/>
</dbReference>
<reference evidence="2" key="1">
    <citation type="submission" date="2022-07" db="EMBL/GenBank/DDBJ databases">
        <title>Phylogenomic reconstructions and comparative analyses of Kickxellomycotina fungi.</title>
        <authorList>
            <person name="Reynolds N.K."/>
            <person name="Stajich J.E."/>
            <person name="Barry K."/>
            <person name="Grigoriev I.V."/>
            <person name="Crous P."/>
            <person name="Smith M.E."/>
        </authorList>
    </citation>
    <scope>NUCLEOTIDE SEQUENCE</scope>
    <source>
        <strain evidence="2">NRRL 3115</strain>
    </source>
</reference>
<dbReference type="Pfam" id="PF04004">
    <property type="entry name" value="Leo1"/>
    <property type="match status" value="1"/>
</dbReference>
<dbReference type="GO" id="GO:1990269">
    <property type="term" value="F:RNA polymerase II C-terminal domain phosphoserine binding"/>
    <property type="evidence" value="ECO:0007669"/>
    <property type="project" value="TreeGrafter"/>
</dbReference>
<evidence type="ECO:0000313" key="2">
    <source>
        <dbReference type="EMBL" id="KAJ2680286.1"/>
    </source>
</evidence>
<dbReference type="EMBL" id="JANBTW010000006">
    <property type="protein sequence ID" value="KAJ2680286.1"/>
    <property type="molecule type" value="Genomic_DNA"/>
</dbReference>
<dbReference type="OrthoDB" id="20844at2759"/>
<name>A0A9W8G7D8_9FUNG</name>
<organism evidence="2 3">
    <name type="scientific">Coemansia spiralis</name>
    <dbReference type="NCBI Taxonomy" id="417178"/>
    <lineage>
        <taxon>Eukaryota</taxon>
        <taxon>Fungi</taxon>
        <taxon>Fungi incertae sedis</taxon>
        <taxon>Zoopagomycota</taxon>
        <taxon>Kickxellomycotina</taxon>
        <taxon>Kickxellomycetes</taxon>
        <taxon>Kickxellales</taxon>
        <taxon>Kickxellaceae</taxon>
        <taxon>Coemansia</taxon>
    </lineage>
</organism>
<dbReference type="GO" id="GO:0006368">
    <property type="term" value="P:transcription elongation by RNA polymerase II"/>
    <property type="evidence" value="ECO:0007669"/>
    <property type="project" value="InterPro"/>
</dbReference>
<gene>
    <name evidence="2" type="primary">LEO1</name>
    <name evidence="2" type="ORF">GGI25_000879</name>
</gene>
<sequence>MSDLFGSDTSDVDEKRRQLSSPRSPAAAQNYLAQHSRRNSLTPEPKDDDLFGSDSEGMAESQNALSPPHRRKPNAEAGDALQDLFGNDYSDERMRSGESDNDIEDDDGSARSGDETEGGVSKVQVRVMSARVPALPVPRSADGRYALARTPNILQLNPTPFSADSYEDLIEDEHTIAEKHGYKSAITPELASAVEGILSNTVRWRRSVQSNGVIKRESNARLVRWSDGSFTVVIGGQTPESYSISNEQLAGSGKKEQHIHAAAHHPRELLMQSHARLTEQWLVRPSRQSAQSRAAISLLLGRARAKAAGSSAQVSRVVSSAAGTKGSRMRFMVVDEDPALVTKRAEKEEEERERQRKREQRMRERQEARENRTERDYSGYNSASIYASGDYSEDDHDYGYGSADGEVDEGAADTATAAYGRARVSKRPRERQFAVPQPRQPVRDGYADEEDDGFIVDDDEELEVGPHDEFDEEEEEELAAQRLKSAKQADYMDSEGESDRNTRMRSTKSRRLKDSDDEDEDDF</sequence>
<feature type="compositionally biased region" description="Low complexity" evidence="1">
    <location>
        <begin position="412"/>
        <end position="422"/>
    </location>
</feature>
<comment type="caution">
    <text evidence="2">The sequence shown here is derived from an EMBL/GenBank/DDBJ whole genome shotgun (WGS) entry which is preliminary data.</text>
</comment>
<evidence type="ECO:0000313" key="3">
    <source>
        <dbReference type="Proteomes" id="UP001151518"/>
    </source>
</evidence>
<evidence type="ECO:0000256" key="1">
    <source>
        <dbReference type="SAM" id="MobiDB-lite"/>
    </source>
</evidence>
<dbReference type="AlphaFoldDB" id="A0A9W8G7D8"/>
<feature type="region of interest" description="Disordered" evidence="1">
    <location>
        <begin position="1"/>
        <end position="121"/>
    </location>
</feature>
<proteinExistence type="predicted"/>
<accession>A0A9W8G7D8</accession>
<feature type="compositionally biased region" description="Acidic residues" evidence="1">
    <location>
        <begin position="447"/>
        <end position="478"/>
    </location>
</feature>
<dbReference type="InterPro" id="IPR007149">
    <property type="entry name" value="Leo1"/>
</dbReference>
<feature type="compositionally biased region" description="Basic and acidic residues" evidence="1">
    <location>
        <begin position="343"/>
        <end position="377"/>
    </location>
</feature>
<feature type="region of interest" description="Disordered" evidence="1">
    <location>
        <begin position="343"/>
        <end position="523"/>
    </location>
</feature>
<dbReference type="Proteomes" id="UP001151518">
    <property type="component" value="Unassembled WGS sequence"/>
</dbReference>
<protein>
    <submittedName>
        <fullName evidence="2">Paf1 complex component</fullName>
    </submittedName>
</protein>
<dbReference type="PANTHER" id="PTHR23146:SF0">
    <property type="entry name" value="RNA POLYMERASE-ASSOCIATED PROTEIN LEO1"/>
    <property type="match status" value="1"/>
</dbReference>